<accession>A0ABN6EAH1</accession>
<sequence length="237" mass="27777">MEAVNGAALNWRKLDKDTMINVETGEVKEIQHNANRDSKESLRQTIKKLRMIINANFFGAENELFITLTYAENMQDTKRLYRDFDKFMKKLKRRFKDLRFEYIACIEPQERGAWHIHLLLKADTEELYIENELIADLWGQGFTKTQRLLQVDNVGAYLSAYLINDGDKKGQRLHYYPSGVNIYRCSKGIKKPAVVIGDMCIDDKHKVYEKSFDIVVDDEVVNRVTLRQYNLLRDTGR</sequence>
<organism evidence="2 3">
    <name type="scientific">Caldicellulosiruptor diazotrophicus</name>
    <dbReference type="NCBI Taxonomy" id="2806205"/>
    <lineage>
        <taxon>Bacteria</taxon>
        <taxon>Bacillati</taxon>
        <taxon>Bacillota</taxon>
        <taxon>Bacillota incertae sedis</taxon>
        <taxon>Caldicellulosiruptorales</taxon>
        <taxon>Caldicellulosiruptoraceae</taxon>
        <taxon>Caldicellulosiruptor</taxon>
    </lineage>
</organism>
<name>A0ABN6EAH1_9FIRM</name>
<evidence type="ECO:0000259" key="1">
    <source>
        <dbReference type="Pfam" id="PF23343"/>
    </source>
</evidence>
<geneLocation type="plasmid" evidence="2 3">
    <name>pYA01-2</name>
</geneLocation>
<dbReference type="InterPro" id="IPR056906">
    <property type="entry name" value="ORF2/G2P_dom"/>
</dbReference>
<dbReference type="Pfam" id="PF23343">
    <property type="entry name" value="REP_ORF2-G2P"/>
    <property type="match status" value="1"/>
</dbReference>
<evidence type="ECO:0000313" key="3">
    <source>
        <dbReference type="Proteomes" id="UP000663623"/>
    </source>
</evidence>
<keyword evidence="2" id="KW-0614">Plasmid</keyword>
<evidence type="ECO:0000313" key="2">
    <source>
        <dbReference type="EMBL" id="BCS82482.1"/>
    </source>
</evidence>
<protein>
    <recommendedName>
        <fullName evidence="1">Replication-associated protein ORF2/G2P domain-containing protein</fullName>
    </recommendedName>
</protein>
<proteinExistence type="predicted"/>
<feature type="domain" description="Replication-associated protein ORF2/G2P" evidence="1">
    <location>
        <begin position="64"/>
        <end position="162"/>
    </location>
</feature>
<keyword evidence="3" id="KW-1185">Reference proteome</keyword>
<dbReference type="Proteomes" id="UP000663623">
    <property type="component" value="Plasmid pYA01-2"/>
</dbReference>
<reference evidence="2 3" key="1">
    <citation type="submission" date="2021-02" db="EMBL/GenBank/DDBJ databases">
        <title>Nitrogen-fixing ability and nitrogen fixation related genes of thermophilic fermentative bacteria in the genus Caldicellulosiruptor.</title>
        <authorList>
            <person name="Chen Y."/>
            <person name="Nishihara A."/>
            <person name="Haruta S."/>
        </authorList>
    </citation>
    <scope>NUCLEOTIDE SEQUENCE [LARGE SCALE GENOMIC DNA]</scope>
    <source>
        <strain evidence="2 3">YA01</strain>
        <plasmid evidence="2 3">pYA01-2</plasmid>
    </source>
</reference>
<gene>
    <name evidence="2" type="ORF">CaldiYA01_24420</name>
</gene>
<dbReference type="EMBL" id="AP024482">
    <property type="protein sequence ID" value="BCS82482.1"/>
    <property type="molecule type" value="Genomic_DNA"/>
</dbReference>